<comment type="caution">
    <text evidence="1">The sequence shown here is derived from an EMBL/GenBank/DDBJ whole genome shotgun (WGS) entry which is preliminary data.</text>
</comment>
<name>A0ABW5WHX8_9FLAO</name>
<dbReference type="Pfam" id="PF20001">
    <property type="entry name" value="DUF6428"/>
    <property type="match status" value="1"/>
</dbReference>
<gene>
    <name evidence="1" type="ORF">ACFS5M_01600</name>
</gene>
<sequence length="169" mass="18815">MKTQEFLNLLAGHSNKSLLFEYTPGSYVGANYHITEVKHITVDSVDCGAQTDSWKETIVQLWESPLEKGKTDYMSVLKAQGILNKVAKMKAFVKDAEIKIEYSNSNFHTAQLFVNDYEIQGNNLIIRLAIEKTDCKAKEICGVPEAIINTAEKIVEKAEACCSPESSCC</sequence>
<reference evidence="2" key="1">
    <citation type="journal article" date="2019" name="Int. J. Syst. Evol. Microbiol.">
        <title>The Global Catalogue of Microorganisms (GCM) 10K type strain sequencing project: providing services to taxonomists for standard genome sequencing and annotation.</title>
        <authorList>
            <consortium name="The Broad Institute Genomics Platform"/>
            <consortium name="The Broad Institute Genome Sequencing Center for Infectious Disease"/>
            <person name="Wu L."/>
            <person name="Ma J."/>
        </authorList>
    </citation>
    <scope>NUCLEOTIDE SEQUENCE [LARGE SCALE GENOMIC DNA]</scope>
    <source>
        <strain evidence="2">KCTC 32141</strain>
    </source>
</reference>
<proteinExistence type="predicted"/>
<dbReference type="Proteomes" id="UP001597533">
    <property type="component" value="Unassembled WGS sequence"/>
</dbReference>
<protein>
    <submittedName>
        <fullName evidence="1">DUF6428 family protein</fullName>
    </submittedName>
</protein>
<organism evidence="1 2">
    <name type="scientific">Lacinutrix iliipiscaria</name>
    <dbReference type="NCBI Taxonomy" id="1230532"/>
    <lineage>
        <taxon>Bacteria</taxon>
        <taxon>Pseudomonadati</taxon>
        <taxon>Bacteroidota</taxon>
        <taxon>Flavobacteriia</taxon>
        <taxon>Flavobacteriales</taxon>
        <taxon>Flavobacteriaceae</taxon>
        <taxon>Lacinutrix</taxon>
    </lineage>
</organism>
<dbReference type="EMBL" id="JBHUOV010000001">
    <property type="protein sequence ID" value="MFD2822343.1"/>
    <property type="molecule type" value="Genomic_DNA"/>
</dbReference>
<dbReference type="InterPro" id="IPR045534">
    <property type="entry name" value="DUF6428"/>
</dbReference>
<accession>A0ABW5WHX8</accession>
<dbReference type="RefSeq" id="WP_183484834.1">
    <property type="nucleotide sequence ID" value="NZ_JBHUOV010000001.1"/>
</dbReference>
<evidence type="ECO:0000313" key="1">
    <source>
        <dbReference type="EMBL" id="MFD2822343.1"/>
    </source>
</evidence>
<keyword evidence="2" id="KW-1185">Reference proteome</keyword>
<evidence type="ECO:0000313" key="2">
    <source>
        <dbReference type="Proteomes" id="UP001597533"/>
    </source>
</evidence>